<feature type="transmembrane region" description="Helical" evidence="8">
    <location>
        <begin position="109"/>
        <end position="128"/>
    </location>
</feature>
<feature type="transmembrane region" description="Helical" evidence="8">
    <location>
        <begin position="149"/>
        <end position="167"/>
    </location>
</feature>
<gene>
    <name evidence="9" type="ORF">UCDDA912_g06770</name>
</gene>
<dbReference type="AlphaFoldDB" id="A0A0G2HZ88"/>
<feature type="transmembrane region" description="Helical" evidence="8">
    <location>
        <begin position="375"/>
        <end position="394"/>
    </location>
</feature>
<feature type="compositionally biased region" description="Basic and acidic residues" evidence="7">
    <location>
        <begin position="20"/>
        <end position="52"/>
    </location>
</feature>
<feature type="transmembrane region" description="Helical" evidence="8">
    <location>
        <begin position="247"/>
        <end position="270"/>
    </location>
</feature>
<keyword evidence="5 8" id="KW-1133">Transmembrane helix</keyword>
<evidence type="ECO:0000256" key="6">
    <source>
        <dbReference type="ARBA" id="ARBA00023136"/>
    </source>
</evidence>
<feature type="transmembrane region" description="Helical" evidence="8">
    <location>
        <begin position="563"/>
        <end position="584"/>
    </location>
</feature>
<dbReference type="GO" id="GO:0000329">
    <property type="term" value="C:fungal-type vacuole membrane"/>
    <property type="evidence" value="ECO:0007669"/>
    <property type="project" value="TreeGrafter"/>
</dbReference>
<keyword evidence="3" id="KW-0813">Transport</keyword>
<sequence>MASIQARDVVTAPVTAPADARTEEQLPETLHEKRPHSRGEKDMFVDVDGEKEPVEDDEAEVLDNRYPFPPLKGVPDEEQQLTVRALVVGICLGAVVSASNIYLGLKTGWTFGASLFGGILGFAILKSISRVAPRILGGGYFGPKENVTVQTAATAAGGLGIIFVGPIPAMYQMGLMSNEARQDFGKLVTFSICTAYYGLFFAIALRKFYILKLKLIFPSPTAVAYTVRALHAGGAASEASGRRKARCLALAFCGAALLRVVSIYAPGILWDHHVFWWLYTWGWSGIIAAESWGWIFEYTPAFIGAGILSGLNASLSFFGGSVLAWALIGPLTVKYGATFGVELGLDEETGENAFPGWYSYNSLSNTETRPSPRYWNLWVGIMVMLCASFAEVAMNGPILYRGMKRAIFETAEKIPQTRSFAAKHLTGEEREIEDPSPKSEQVPTWTWSIGVLASIALSMIVLALQYHVSPGLTILAVILAFIFSFIAAQSSGATDINPVSTCAKSSQLVFGGVTQGQGEHGVAAQRINMTGGIVAAGAAAQSVDMLGDLRTGYLLNASPRVQFIAQAVGSVFSIVLCCGFFVLFSEAYPCIIDEALADSCQFGIPSVAAWKATALAVTAKNFPVPTSSGITALALGIFSIVLVAAKYLWIPKKYHAYVPNMNAVGLAFTLPQTQYSTAMAVGAIASYFWMKKSPRTWDEYAYSLAAGLSAGEGIGGVINAVLQVAGVAGDVKGSAVACPGFEYCG</sequence>
<feature type="compositionally biased region" description="Low complexity" evidence="7">
    <location>
        <begin position="1"/>
        <end position="19"/>
    </location>
</feature>
<dbReference type="EMBL" id="LCUC01000250">
    <property type="protein sequence ID" value="KKY33255.1"/>
    <property type="molecule type" value="Genomic_DNA"/>
</dbReference>
<accession>A0A0G2HZ88</accession>
<evidence type="ECO:0000256" key="3">
    <source>
        <dbReference type="ARBA" id="ARBA00022448"/>
    </source>
</evidence>
<feature type="transmembrane region" description="Helical" evidence="8">
    <location>
        <begin position="276"/>
        <end position="295"/>
    </location>
</feature>
<reference evidence="9 10" key="1">
    <citation type="submission" date="2015-05" db="EMBL/GenBank/DDBJ databases">
        <title>Distinctive expansion of gene families associated with plant cell wall degradation and secondary metabolism in the genomes of grapevine trunk pathogens.</title>
        <authorList>
            <person name="Lawrence D.P."/>
            <person name="Travadon R."/>
            <person name="Rolshausen P.E."/>
            <person name="Baumgartner K."/>
        </authorList>
    </citation>
    <scope>NUCLEOTIDE SEQUENCE [LARGE SCALE GENOMIC DNA]</scope>
    <source>
        <strain evidence="9">DA912</strain>
    </source>
</reference>
<feature type="transmembrane region" description="Helical" evidence="8">
    <location>
        <begin position="302"/>
        <end position="328"/>
    </location>
</feature>
<reference evidence="9 10" key="2">
    <citation type="submission" date="2015-05" db="EMBL/GenBank/DDBJ databases">
        <authorList>
            <person name="Morales-Cruz A."/>
            <person name="Amrine K.C."/>
            <person name="Cantu D."/>
        </authorList>
    </citation>
    <scope>NUCLEOTIDE SEQUENCE [LARGE SCALE GENOMIC DNA]</scope>
    <source>
        <strain evidence="9">DA912</strain>
    </source>
</reference>
<dbReference type="PANTHER" id="PTHR31645:SF3">
    <property type="entry name" value="OLIGOPEPTIDE TRANSPORTER"/>
    <property type="match status" value="1"/>
</dbReference>
<evidence type="ECO:0000313" key="10">
    <source>
        <dbReference type="Proteomes" id="UP000034680"/>
    </source>
</evidence>
<dbReference type="Proteomes" id="UP000034680">
    <property type="component" value="Unassembled WGS sequence"/>
</dbReference>
<dbReference type="STRING" id="1214573.A0A0G2HZ88"/>
<evidence type="ECO:0000256" key="8">
    <source>
        <dbReference type="SAM" id="Phobius"/>
    </source>
</evidence>
<dbReference type="PANTHER" id="PTHR31645">
    <property type="entry name" value="OLIGOPEPTIDE TRANSPORTER YGL114W-RELATED"/>
    <property type="match status" value="1"/>
</dbReference>
<evidence type="ECO:0000256" key="4">
    <source>
        <dbReference type="ARBA" id="ARBA00022692"/>
    </source>
</evidence>
<comment type="subcellular location">
    <subcellularLocation>
        <location evidence="1">Membrane</location>
        <topology evidence="1">Multi-pass membrane protein</topology>
    </subcellularLocation>
</comment>
<evidence type="ECO:0000256" key="5">
    <source>
        <dbReference type="ARBA" id="ARBA00022989"/>
    </source>
</evidence>
<dbReference type="InterPro" id="IPR045035">
    <property type="entry name" value="YSL-like"/>
</dbReference>
<comment type="caution">
    <text evidence="9">The sequence shown here is derived from an EMBL/GenBank/DDBJ whole genome shotgun (WGS) entry which is preliminary data.</text>
</comment>
<organism evidence="9 10">
    <name type="scientific">Diaporthe ampelina</name>
    <dbReference type="NCBI Taxonomy" id="1214573"/>
    <lineage>
        <taxon>Eukaryota</taxon>
        <taxon>Fungi</taxon>
        <taxon>Dikarya</taxon>
        <taxon>Ascomycota</taxon>
        <taxon>Pezizomycotina</taxon>
        <taxon>Sordariomycetes</taxon>
        <taxon>Sordariomycetidae</taxon>
        <taxon>Diaporthales</taxon>
        <taxon>Diaporthaceae</taxon>
        <taxon>Diaporthe</taxon>
    </lineage>
</organism>
<dbReference type="OrthoDB" id="77405at2759"/>
<dbReference type="InterPro" id="IPR004813">
    <property type="entry name" value="OPT"/>
</dbReference>
<feature type="transmembrane region" description="Helical" evidence="8">
    <location>
        <begin position="630"/>
        <end position="649"/>
    </location>
</feature>
<feature type="region of interest" description="Disordered" evidence="7">
    <location>
        <begin position="1"/>
        <end position="57"/>
    </location>
</feature>
<evidence type="ECO:0000256" key="7">
    <source>
        <dbReference type="SAM" id="MobiDB-lite"/>
    </source>
</evidence>
<proteinExistence type="inferred from homology"/>
<keyword evidence="10" id="KW-1185">Reference proteome</keyword>
<feature type="transmembrane region" description="Helical" evidence="8">
    <location>
        <begin position="445"/>
        <end position="464"/>
    </location>
</feature>
<keyword evidence="4 8" id="KW-0812">Transmembrane</keyword>
<feature type="transmembrane region" description="Helical" evidence="8">
    <location>
        <begin position="81"/>
        <end position="103"/>
    </location>
</feature>
<dbReference type="NCBIfam" id="TIGR00728">
    <property type="entry name" value="OPT_sfam"/>
    <property type="match status" value="1"/>
</dbReference>
<feature type="transmembrane region" description="Helical" evidence="8">
    <location>
        <begin position="187"/>
        <end position="205"/>
    </location>
</feature>
<name>A0A0G2HZ88_9PEZI</name>
<dbReference type="Pfam" id="PF03169">
    <property type="entry name" value="OPT"/>
    <property type="match status" value="1"/>
</dbReference>
<feature type="transmembrane region" description="Helical" evidence="8">
    <location>
        <begin position="470"/>
        <end position="488"/>
    </location>
</feature>
<evidence type="ECO:0000256" key="2">
    <source>
        <dbReference type="ARBA" id="ARBA00008807"/>
    </source>
</evidence>
<comment type="similarity">
    <text evidence="2">Belongs to the oligopeptide OPT transporter family.</text>
</comment>
<dbReference type="GO" id="GO:0035673">
    <property type="term" value="F:oligopeptide transmembrane transporter activity"/>
    <property type="evidence" value="ECO:0007669"/>
    <property type="project" value="InterPro"/>
</dbReference>
<evidence type="ECO:0000256" key="1">
    <source>
        <dbReference type="ARBA" id="ARBA00004141"/>
    </source>
</evidence>
<protein>
    <submittedName>
        <fullName evidence="9">Putative oligopeptide transporter</fullName>
    </submittedName>
</protein>
<keyword evidence="6 8" id="KW-0472">Membrane</keyword>
<evidence type="ECO:0000313" key="9">
    <source>
        <dbReference type="EMBL" id="KKY33255.1"/>
    </source>
</evidence>